<dbReference type="Proteomes" id="UP000051260">
    <property type="component" value="Unassembled WGS sequence"/>
</dbReference>
<evidence type="ECO:0000313" key="6">
    <source>
        <dbReference type="Proteomes" id="UP000051260"/>
    </source>
</evidence>
<dbReference type="STRING" id="1715692.RUE5091_01742"/>
<accession>A0A0N7M9B2</accession>
<gene>
    <name evidence="5" type="primary">siaP_3</name>
    <name evidence="5" type="ORF">RUE5091_01742</name>
</gene>
<comment type="subcellular location">
    <subcellularLocation>
        <location evidence="1">Periplasm</location>
    </subcellularLocation>
</comment>
<feature type="signal peptide" evidence="4">
    <location>
        <begin position="1"/>
        <end position="26"/>
    </location>
</feature>
<dbReference type="PANTHER" id="PTHR33376">
    <property type="match status" value="1"/>
</dbReference>
<dbReference type="InterPro" id="IPR018389">
    <property type="entry name" value="DctP_fam"/>
</dbReference>
<reference evidence="6" key="1">
    <citation type="submission" date="2015-09" db="EMBL/GenBank/DDBJ databases">
        <authorList>
            <person name="Rodrigo-Torres L."/>
            <person name="Arahal D.R."/>
        </authorList>
    </citation>
    <scope>NUCLEOTIDE SEQUENCE [LARGE SCALE GENOMIC DNA]</scope>
    <source>
        <strain evidence="6">CECT 5091</strain>
    </source>
</reference>
<dbReference type="OrthoDB" id="7822595at2"/>
<sequence>MNAFHTIKNSVIGALLATGISSSALAAEFDFKLHHFLSPKAPAHAKMLEPWAERIMEASDGRIMIEIFPSMTLGGKPPQLPRQARDGVVDMVWMVNAYASGAFPRTEVFELPGVHQGESAAVNKAMLEMYPDELSKDFKGLVALFQHVHGGNAIHMASEPVRSPEEFAGKKIRIPSRTGAWVLEALGASPVQTSVGEIPVALSKKVIDGALIPFEIIPPLKIQEQTEYQIEGPGGKRLGTTTFSLVMNEDRWDSLPADIQQIFIENSGPEWHAEVGEIWDGSEAFGIGIATKAGNEHIQLSSEEWNAFEAALEPVAARWIAEMNEKGIDGQAIYDRAVSLVSQNMSSQ</sequence>
<evidence type="ECO:0000256" key="2">
    <source>
        <dbReference type="ARBA" id="ARBA00022729"/>
    </source>
</evidence>
<dbReference type="PANTHER" id="PTHR33376:SF15">
    <property type="entry name" value="BLL6794 PROTEIN"/>
    <property type="match status" value="1"/>
</dbReference>
<dbReference type="RefSeq" id="WP_082643587.1">
    <property type="nucleotide sequence ID" value="NZ_CYUD01000005.1"/>
</dbReference>
<dbReference type="InterPro" id="IPR038404">
    <property type="entry name" value="TRAP_DctP_sf"/>
</dbReference>
<dbReference type="CDD" id="cd13665">
    <property type="entry name" value="PBP2_TRAP_Dctp3_4"/>
    <property type="match status" value="1"/>
</dbReference>
<dbReference type="NCBIfam" id="NF037995">
    <property type="entry name" value="TRAP_S1"/>
    <property type="match status" value="1"/>
</dbReference>
<evidence type="ECO:0000256" key="3">
    <source>
        <dbReference type="ARBA" id="ARBA00022764"/>
    </source>
</evidence>
<keyword evidence="3" id="KW-0574">Periplasm</keyword>
<evidence type="ECO:0000256" key="4">
    <source>
        <dbReference type="SAM" id="SignalP"/>
    </source>
</evidence>
<dbReference type="Pfam" id="PF03480">
    <property type="entry name" value="DctP"/>
    <property type="match status" value="1"/>
</dbReference>
<dbReference type="AlphaFoldDB" id="A0A0N7M9B2"/>
<dbReference type="GO" id="GO:0042597">
    <property type="term" value="C:periplasmic space"/>
    <property type="evidence" value="ECO:0007669"/>
    <property type="project" value="UniProtKB-SubCell"/>
</dbReference>
<dbReference type="GO" id="GO:0055085">
    <property type="term" value="P:transmembrane transport"/>
    <property type="evidence" value="ECO:0007669"/>
    <property type="project" value="InterPro"/>
</dbReference>
<proteinExistence type="predicted"/>
<keyword evidence="2 4" id="KW-0732">Signal</keyword>
<protein>
    <submittedName>
        <fullName evidence="5">Neu5Ac-binding protein</fullName>
    </submittedName>
</protein>
<dbReference type="Gene3D" id="3.40.190.170">
    <property type="entry name" value="Bacterial extracellular solute-binding protein, family 7"/>
    <property type="match status" value="1"/>
</dbReference>
<evidence type="ECO:0000313" key="5">
    <source>
        <dbReference type="EMBL" id="CUJ97016.1"/>
    </source>
</evidence>
<organism evidence="5 6">
    <name type="scientific">Ruegeria denitrificans</name>
    <dbReference type="NCBI Taxonomy" id="1715692"/>
    <lineage>
        <taxon>Bacteria</taxon>
        <taxon>Pseudomonadati</taxon>
        <taxon>Pseudomonadota</taxon>
        <taxon>Alphaproteobacteria</taxon>
        <taxon>Rhodobacterales</taxon>
        <taxon>Roseobacteraceae</taxon>
        <taxon>Ruegeria</taxon>
    </lineage>
</organism>
<name>A0A0N7M9B2_9RHOB</name>
<evidence type="ECO:0000256" key="1">
    <source>
        <dbReference type="ARBA" id="ARBA00004418"/>
    </source>
</evidence>
<dbReference type="EMBL" id="CYUD01000005">
    <property type="protein sequence ID" value="CUJ97016.1"/>
    <property type="molecule type" value="Genomic_DNA"/>
</dbReference>
<keyword evidence="6" id="KW-1185">Reference proteome</keyword>
<feature type="chain" id="PRO_5006016002" evidence="4">
    <location>
        <begin position="27"/>
        <end position="348"/>
    </location>
</feature>